<dbReference type="InterPro" id="IPR023801">
    <property type="entry name" value="His_deacetylse_dom"/>
</dbReference>
<evidence type="ECO:0000256" key="5">
    <source>
        <dbReference type="ARBA" id="ARBA00022801"/>
    </source>
</evidence>
<evidence type="ECO:0000313" key="11">
    <source>
        <dbReference type="EMBL" id="CAI4010233.1"/>
    </source>
</evidence>
<comment type="subcellular location">
    <subcellularLocation>
        <location evidence="1">Nucleus</location>
    </subcellularLocation>
</comment>
<dbReference type="GO" id="GO:0040029">
    <property type="term" value="P:epigenetic regulation of gene expression"/>
    <property type="evidence" value="ECO:0007669"/>
    <property type="project" value="TreeGrafter"/>
</dbReference>
<evidence type="ECO:0000256" key="3">
    <source>
        <dbReference type="ARBA" id="ARBA00012111"/>
    </source>
</evidence>
<keyword evidence="9" id="KW-0539">Nucleus</keyword>
<dbReference type="InterPro" id="IPR000286">
    <property type="entry name" value="HDACs"/>
</dbReference>
<keyword evidence="8" id="KW-0804">Transcription</keyword>
<dbReference type="InterPro" id="IPR011009">
    <property type="entry name" value="Kinase-like_dom_sf"/>
</dbReference>
<dbReference type="SUPFAM" id="SSF56112">
    <property type="entry name" value="Protein kinase-like (PK-like)"/>
    <property type="match status" value="2"/>
</dbReference>
<comment type="caution">
    <text evidence="11">The sequence shown here is derived from an EMBL/GenBank/DDBJ whole genome shotgun (WGS) entry which is preliminary data.</text>
</comment>
<keyword evidence="4" id="KW-0678">Repressor</keyword>
<comment type="similarity">
    <text evidence="2">Belongs to the histone deacetylase family. HD type 2 subfamily.</text>
</comment>
<dbReference type="InterPro" id="IPR037138">
    <property type="entry name" value="His_deacetylse_dom_sf"/>
</dbReference>
<keyword evidence="6" id="KW-0156">Chromatin regulator</keyword>
<gene>
    <name evidence="11" type="ORF">C1SCF055_LOCUS35517</name>
</gene>
<keyword evidence="7" id="KW-0805">Transcription regulation</keyword>
<evidence type="ECO:0000313" key="12">
    <source>
        <dbReference type="EMBL" id="CAL1163608.1"/>
    </source>
</evidence>
<dbReference type="AlphaFoldDB" id="A0A9P1DKC5"/>
<dbReference type="Proteomes" id="UP001152797">
    <property type="component" value="Unassembled WGS sequence"/>
</dbReference>
<dbReference type="EMBL" id="CAMXCT020004746">
    <property type="protein sequence ID" value="CAL1163608.1"/>
    <property type="molecule type" value="Genomic_DNA"/>
</dbReference>
<dbReference type="PRINTS" id="PR01270">
    <property type="entry name" value="HDASUPER"/>
</dbReference>
<dbReference type="PANTHER" id="PTHR10625:SF5">
    <property type="entry name" value="HISTONE DEACETYLASE"/>
    <property type="match status" value="1"/>
</dbReference>
<evidence type="ECO:0000256" key="9">
    <source>
        <dbReference type="ARBA" id="ARBA00023242"/>
    </source>
</evidence>
<accession>A0A9P1DKC5</accession>
<protein>
    <recommendedName>
        <fullName evidence="3">histone deacetylase</fullName>
        <ecNumber evidence="3">3.5.1.98</ecNumber>
    </recommendedName>
</protein>
<evidence type="ECO:0000256" key="4">
    <source>
        <dbReference type="ARBA" id="ARBA00022491"/>
    </source>
</evidence>
<dbReference type="GO" id="GO:0000118">
    <property type="term" value="C:histone deacetylase complex"/>
    <property type="evidence" value="ECO:0007669"/>
    <property type="project" value="TreeGrafter"/>
</dbReference>
<dbReference type="SUPFAM" id="SSF52768">
    <property type="entry name" value="Arginase/deacetylase"/>
    <property type="match status" value="1"/>
</dbReference>
<evidence type="ECO:0000256" key="7">
    <source>
        <dbReference type="ARBA" id="ARBA00023015"/>
    </source>
</evidence>
<dbReference type="GO" id="GO:0141221">
    <property type="term" value="F:histone deacetylase activity, hydrolytic mechanism"/>
    <property type="evidence" value="ECO:0007669"/>
    <property type="project" value="UniProtKB-EC"/>
</dbReference>
<dbReference type="Gene3D" id="1.10.510.10">
    <property type="entry name" value="Transferase(Phosphotransferase) domain 1"/>
    <property type="match status" value="1"/>
</dbReference>
<dbReference type="SMART" id="SM00220">
    <property type="entry name" value="S_TKc"/>
    <property type="match status" value="1"/>
</dbReference>
<keyword evidence="13" id="KW-1185">Reference proteome</keyword>
<dbReference type="Pfam" id="PF00850">
    <property type="entry name" value="Hist_deacetyl"/>
    <property type="match status" value="1"/>
</dbReference>
<dbReference type="InterPro" id="IPR000719">
    <property type="entry name" value="Prot_kinase_dom"/>
</dbReference>
<sequence>MPVTVLQARSRGPCSWCCKKLRLLKFRIDQNGDDEVVIRLRSRIEEISPDHLFLILPPRHISEFFRIDSTIGEGGFGTVFKAKPTPEGCKLVRRFQANKPYAIKMVKLQKKAGLAEGFFWWAPMALAALFPPPLATTPALPALPLSGARCMPDVVPFARSGVMNHRGWLPMAALGGAVGLAQSVGAPLRARRRSHRWRRPWRLVRKFFNFGGEAKVDNKVGLVYDSKMAKHRNLEDASHPEQPLRVLKVYEHLEKQGLVSRCVPISSREATQEELLLKHTKEHVDAILGLKDMSEADVVKMGADFDSIFLCPESTEAALLSAGCVLEATERVCSGEVQSACCVVRPPGHHAEESIPRGFCLFGNVALAAAMAKQRGLASKILIVDFDVHHGNGTQKMFEDDSSVLFCSVHRYDRGKYYPGGQLGNYTSHGVDAGEGYTVNIPWEVAGNERSPPGDAEMLYAFDRVFLPIAREFSPDLVLVSAGFDAAPGDPLGGCRVSPSGFYRITKQLMGLADGKVVLAQEGGYNVESNSESMAACAQALLGDDEPEGSQLLGFNVVDERDAQPAAVCHVSTVETARRWHRDVEETLCSVVGVLAATNPMSLAAVSFGQRCIQRRNLELQIGYSLLNVSMERHREFLLGLTSSGPFENGMIGLLAAFIHPKEALYQVMELLEGPDLFDFLAERSSKLEEVKAVGLVRQMVKAVHYMHRSLGALHRDIKPENFGFIQPPVPGQPLPALKLFDVGLAWVLKSPVTEETAKDLLHIKRCGTACYMAPEVWDGNTGPPSDVWSLGVVSYIVTSLEVPFKLMESKSPKLAVRENDLCFDSPAWTNTSQCAKDFLEAMLNKDWSNRPTTAEALAHEWLRPALQSEPELLPSISEGSSSSELTDKSLPLVAALPTKTRRSEAIQRSSSLRRLWQMFDHLMVFFSHRSCGSAVTFFPLGLHRTGSAVTMFSSRIALSTKMLVGVSIKDIQGATAAVRKAIHLAQPGDKIVALNIPKLVPEMMLSSMNDPGDATEETFAALANLPSRAGTNMQAQIKEAAEKEMQKLGKEISIDYKVTQPSGDVKTGILQACKAEGASMLLIGPGVGGNGSIPPFCVSHAKGITVCIVRDHLE</sequence>
<dbReference type="PROSITE" id="PS50011">
    <property type="entry name" value="PROTEIN_KINASE_DOM"/>
    <property type="match status" value="1"/>
</dbReference>
<evidence type="ECO:0000259" key="10">
    <source>
        <dbReference type="PROSITE" id="PS50011"/>
    </source>
</evidence>
<evidence type="ECO:0000256" key="1">
    <source>
        <dbReference type="ARBA" id="ARBA00004123"/>
    </source>
</evidence>
<dbReference type="Gene3D" id="3.40.800.20">
    <property type="entry name" value="Histone deacetylase domain"/>
    <property type="match status" value="1"/>
</dbReference>
<reference evidence="12" key="2">
    <citation type="submission" date="2024-04" db="EMBL/GenBank/DDBJ databases">
        <authorList>
            <person name="Chen Y."/>
            <person name="Shah S."/>
            <person name="Dougan E. K."/>
            <person name="Thang M."/>
            <person name="Chan C."/>
        </authorList>
    </citation>
    <scope>NUCLEOTIDE SEQUENCE [LARGE SCALE GENOMIC DNA]</scope>
</reference>
<dbReference type="PANTHER" id="PTHR10625">
    <property type="entry name" value="HISTONE DEACETYLASE HDAC1-RELATED"/>
    <property type="match status" value="1"/>
</dbReference>
<evidence type="ECO:0000256" key="8">
    <source>
        <dbReference type="ARBA" id="ARBA00023163"/>
    </source>
</evidence>
<proteinExistence type="inferred from homology"/>
<dbReference type="EC" id="3.5.1.98" evidence="3"/>
<dbReference type="InterPro" id="IPR023696">
    <property type="entry name" value="Ureohydrolase_dom_sf"/>
</dbReference>
<evidence type="ECO:0000313" key="13">
    <source>
        <dbReference type="Proteomes" id="UP001152797"/>
    </source>
</evidence>
<reference evidence="11" key="1">
    <citation type="submission" date="2022-10" db="EMBL/GenBank/DDBJ databases">
        <authorList>
            <person name="Chen Y."/>
            <person name="Dougan E. K."/>
            <person name="Chan C."/>
            <person name="Rhodes N."/>
            <person name="Thang M."/>
        </authorList>
    </citation>
    <scope>NUCLEOTIDE SEQUENCE</scope>
</reference>
<dbReference type="GO" id="GO:0005524">
    <property type="term" value="F:ATP binding"/>
    <property type="evidence" value="ECO:0007669"/>
    <property type="project" value="InterPro"/>
</dbReference>
<feature type="domain" description="Protein kinase" evidence="10">
    <location>
        <begin position="503"/>
        <end position="863"/>
    </location>
</feature>
<dbReference type="EMBL" id="CAMXCT010004746">
    <property type="protein sequence ID" value="CAI4010233.1"/>
    <property type="molecule type" value="Genomic_DNA"/>
</dbReference>
<evidence type="ECO:0000256" key="6">
    <source>
        <dbReference type="ARBA" id="ARBA00022853"/>
    </source>
</evidence>
<dbReference type="OrthoDB" id="424012at2759"/>
<name>A0A9P1DKC5_9DINO</name>
<dbReference type="Gene3D" id="3.40.50.620">
    <property type="entry name" value="HUPs"/>
    <property type="match status" value="1"/>
</dbReference>
<dbReference type="InterPro" id="IPR014729">
    <property type="entry name" value="Rossmann-like_a/b/a_fold"/>
</dbReference>
<evidence type="ECO:0000256" key="2">
    <source>
        <dbReference type="ARBA" id="ARBA00007738"/>
    </source>
</evidence>
<organism evidence="11">
    <name type="scientific">Cladocopium goreaui</name>
    <dbReference type="NCBI Taxonomy" id="2562237"/>
    <lineage>
        <taxon>Eukaryota</taxon>
        <taxon>Sar</taxon>
        <taxon>Alveolata</taxon>
        <taxon>Dinophyceae</taxon>
        <taxon>Suessiales</taxon>
        <taxon>Symbiodiniaceae</taxon>
        <taxon>Cladocopium</taxon>
    </lineage>
</organism>
<keyword evidence="5" id="KW-0378">Hydrolase</keyword>
<dbReference type="GO" id="GO:0004672">
    <property type="term" value="F:protein kinase activity"/>
    <property type="evidence" value="ECO:0007669"/>
    <property type="project" value="InterPro"/>
</dbReference>
<dbReference type="Pfam" id="PF00069">
    <property type="entry name" value="Pkinase"/>
    <property type="match status" value="1"/>
</dbReference>
<dbReference type="EMBL" id="CAMXCT030004746">
    <property type="protein sequence ID" value="CAL4797545.1"/>
    <property type="molecule type" value="Genomic_DNA"/>
</dbReference>
<dbReference type="Gene3D" id="3.30.200.20">
    <property type="entry name" value="Phosphorylase Kinase, domain 1"/>
    <property type="match status" value="1"/>
</dbReference>